<keyword evidence="3" id="KW-0812">Transmembrane</keyword>
<dbReference type="PROSITE" id="PS00213">
    <property type="entry name" value="LIPOCALIN"/>
    <property type="match status" value="1"/>
</dbReference>
<comment type="similarity">
    <text evidence="1 2">Belongs to the calycin superfamily. Lipocalin family.</text>
</comment>
<dbReference type="InterPro" id="IPR002446">
    <property type="entry name" value="Lipocalin_bac"/>
</dbReference>
<dbReference type="InterPro" id="IPR022271">
    <property type="entry name" value="Lipocalin_ApoD"/>
</dbReference>
<keyword evidence="6" id="KW-1185">Reference proteome</keyword>
<evidence type="ECO:0000256" key="2">
    <source>
        <dbReference type="PIRNR" id="PIRNR036893"/>
    </source>
</evidence>
<accession>A0A098LDW3</accession>
<organism evidence="5 6">
    <name type="scientific">Sporocytophaga myxococcoides</name>
    <dbReference type="NCBI Taxonomy" id="153721"/>
    <lineage>
        <taxon>Bacteria</taxon>
        <taxon>Pseudomonadati</taxon>
        <taxon>Bacteroidota</taxon>
        <taxon>Cytophagia</taxon>
        <taxon>Cytophagales</taxon>
        <taxon>Cytophagaceae</taxon>
        <taxon>Sporocytophaga</taxon>
    </lineage>
</organism>
<dbReference type="RefSeq" id="WP_045463914.1">
    <property type="nucleotide sequence ID" value="NZ_BBLT01000004.1"/>
</dbReference>
<dbReference type="AlphaFoldDB" id="A0A098LDW3"/>
<dbReference type="InterPro" id="IPR000566">
    <property type="entry name" value="Lipocln_cytosolic_FA-bd_dom"/>
</dbReference>
<dbReference type="InterPro" id="IPR012674">
    <property type="entry name" value="Calycin"/>
</dbReference>
<keyword evidence="5" id="KW-0449">Lipoprotein</keyword>
<dbReference type="Pfam" id="PF08212">
    <property type="entry name" value="Lipocalin_2"/>
    <property type="match status" value="1"/>
</dbReference>
<dbReference type="GO" id="GO:0006950">
    <property type="term" value="P:response to stress"/>
    <property type="evidence" value="ECO:0007669"/>
    <property type="project" value="UniProtKB-ARBA"/>
</dbReference>
<dbReference type="InterPro" id="IPR022272">
    <property type="entry name" value="Lipocalin_CS"/>
</dbReference>
<dbReference type="CDD" id="cd19438">
    <property type="entry name" value="lipocalin_Blc-like"/>
    <property type="match status" value="1"/>
</dbReference>
<dbReference type="Gene3D" id="2.40.128.20">
    <property type="match status" value="1"/>
</dbReference>
<dbReference type="Proteomes" id="UP000030185">
    <property type="component" value="Unassembled WGS sequence"/>
</dbReference>
<dbReference type="PANTHER" id="PTHR10612">
    <property type="entry name" value="APOLIPOPROTEIN D"/>
    <property type="match status" value="1"/>
</dbReference>
<proteinExistence type="inferred from homology"/>
<feature type="transmembrane region" description="Helical" evidence="3">
    <location>
        <begin position="12"/>
        <end position="33"/>
    </location>
</feature>
<gene>
    <name evidence="5" type="ORF">MYP_2420</name>
</gene>
<evidence type="ECO:0000313" key="6">
    <source>
        <dbReference type="Proteomes" id="UP000030185"/>
    </source>
</evidence>
<dbReference type="PIRSF" id="PIRSF036893">
    <property type="entry name" value="Lipocalin_ApoD"/>
    <property type="match status" value="1"/>
</dbReference>
<dbReference type="SUPFAM" id="SSF50814">
    <property type="entry name" value="Lipocalins"/>
    <property type="match status" value="1"/>
</dbReference>
<dbReference type="EMBL" id="BBLT01000004">
    <property type="protein sequence ID" value="GAL85191.1"/>
    <property type="molecule type" value="Genomic_DNA"/>
</dbReference>
<evidence type="ECO:0000256" key="3">
    <source>
        <dbReference type="SAM" id="Phobius"/>
    </source>
</evidence>
<name>A0A098LDW3_9BACT</name>
<evidence type="ECO:0000259" key="4">
    <source>
        <dbReference type="Pfam" id="PF08212"/>
    </source>
</evidence>
<keyword evidence="3" id="KW-0472">Membrane</keyword>
<comment type="caution">
    <text evidence="5">The sequence shown here is derived from an EMBL/GenBank/DDBJ whole genome shotgun (WGS) entry which is preliminary data.</text>
</comment>
<reference evidence="5 6" key="1">
    <citation type="submission" date="2014-09" db="EMBL/GenBank/DDBJ databases">
        <title>Sporocytophaga myxococcoides PG-01 genome sequencing.</title>
        <authorList>
            <person name="Liu L."/>
            <person name="Gao P.J."/>
            <person name="Chen G.J."/>
            <person name="Wang L.S."/>
        </authorList>
    </citation>
    <scope>NUCLEOTIDE SEQUENCE [LARGE SCALE GENOMIC DNA]</scope>
    <source>
        <strain evidence="5 6">PG-01</strain>
    </source>
</reference>
<dbReference type="PANTHER" id="PTHR10612:SF34">
    <property type="entry name" value="APOLIPOPROTEIN D"/>
    <property type="match status" value="1"/>
</dbReference>
<evidence type="ECO:0000256" key="1">
    <source>
        <dbReference type="ARBA" id="ARBA00006889"/>
    </source>
</evidence>
<dbReference type="InterPro" id="IPR047202">
    <property type="entry name" value="Lipocalin_Blc-like_dom"/>
</dbReference>
<protein>
    <submittedName>
        <fullName evidence="5">Outer membrane lipoprotein,lipocalin family</fullName>
    </submittedName>
</protein>
<dbReference type="PRINTS" id="PR01171">
    <property type="entry name" value="BCTLIPOCALIN"/>
</dbReference>
<evidence type="ECO:0000313" key="5">
    <source>
        <dbReference type="EMBL" id="GAL85191.1"/>
    </source>
</evidence>
<feature type="domain" description="Lipocalin/cytosolic fatty-acid binding" evidence="4">
    <location>
        <begin position="49"/>
        <end position="187"/>
    </location>
</feature>
<keyword evidence="3" id="KW-1133">Transmembrane helix</keyword>
<dbReference type="eggNOG" id="COG3040">
    <property type="taxonomic scope" value="Bacteria"/>
</dbReference>
<dbReference type="STRING" id="153721.MYP_2420"/>
<sequence>MNRRKKQKIKETLTLSLGTIAAAGVTAGLVYLYKKNTDQWPPLDVASNVDLERYSGEWYEIARLPNWYEKHCYASKAHYSLNEDGTIKVVNTCKTDTEGESKSKEAVAWVVDPSDKARLKVQFFWPFTGDYNIIEVDPDYQYALVGTESRKYLWILSRKPELDLETTKSLVEKASQQGFNTIELIFAKNTFS</sequence>